<reference evidence="10" key="1">
    <citation type="journal article" date="2013" name="Plant Physiol.">
        <title>Oleosin of subcellular lipid droplets evolved in green algae.</title>
        <authorList>
            <person name="Huang N.L."/>
            <person name="Huang M.D."/>
            <person name="Chen T.L."/>
            <person name="Huang A.H."/>
        </authorList>
    </citation>
    <scope>NUCLEOTIDE SEQUENCE</scope>
</reference>
<evidence type="ECO:0000256" key="1">
    <source>
        <dbReference type="ARBA" id="ARBA00004141"/>
    </source>
</evidence>
<dbReference type="GO" id="GO:0016020">
    <property type="term" value="C:membrane"/>
    <property type="evidence" value="ECO:0007669"/>
    <property type="project" value="UniProtKB-SubCell"/>
</dbReference>
<dbReference type="EMBL" id="KC709658">
    <property type="protein sequence ID" value="AGG78357.1"/>
    <property type="molecule type" value="mRNA"/>
</dbReference>
<protein>
    <submittedName>
        <fullName evidence="10">Oleosin-2</fullName>
    </submittedName>
</protein>
<accession>M4N6X5</accession>
<keyword evidence="7 9" id="KW-0472">Membrane</keyword>
<evidence type="ECO:0000256" key="8">
    <source>
        <dbReference type="SAM" id="MobiDB-lite"/>
    </source>
</evidence>
<evidence type="ECO:0000256" key="6">
    <source>
        <dbReference type="ARBA" id="ARBA00022989"/>
    </source>
</evidence>
<keyword evidence="6 9" id="KW-1133">Transmembrane helix</keyword>
<feature type="transmembrane region" description="Helical" evidence="9">
    <location>
        <begin position="25"/>
        <end position="46"/>
    </location>
</feature>
<dbReference type="GO" id="GO:0019915">
    <property type="term" value="P:lipid storage"/>
    <property type="evidence" value="ECO:0007669"/>
    <property type="project" value="TreeGrafter"/>
</dbReference>
<keyword evidence="4" id="KW-0551">Lipid droplet</keyword>
<feature type="transmembrane region" description="Helical" evidence="9">
    <location>
        <begin position="53"/>
        <end position="75"/>
    </location>
</feature>
<sequence>MSYGKYDPYGRQDLPSDEGWKLKDVVFLLGTLGAAGTLATVVLGTVVIGGGALLIIGVPLFLLFSPILVPGGIIATIVGGGFLTFLAFTAAAIGGAWWLWNYFTGKQPTGTETVEGAKGRVKGMVGYGQQKASDMMGYGQQKASDYTGYGQQKASDTTGYGQQQMPTGYRTGVAA</sequence>
<feature type="transmembrane region" description="Helical" evidence="9">
    <location>
        <begin position="81"/>
        <end position="100"/>
    </location>
</feature>
<comment type="similarity">
    <text evidence="3">Belongs to the oleosin family.</text>
</comment>
<dbReference type="PANTHER" id="PTHR33203">
    <property type="entry name" value="OLEOSIN"/>
    <property type="match status" value="1"/>
</dbReference>
<evidence type="ECO:0000256" key="4">
    <source>
        <dbReference type="ARBA" id="ARBA00022677"/>
    </source>
</evidence>
<evidence type="ECO:0000256" key="7">
    <source>
        <dbReference type="ARBA" id="ARBA00023136"/>
    </source>
</evidence>
<evidence type="ECO:0000256" key="5">
    <source>
        <dbReference type="ARBA" id="ARBA00022692"/>
    </source>
</evidence>
<dbReference type="Pfam" id="PF01277">
    <property type="entry name" value="Oleosin"/>
    <property type="match status" value="1"/>
</dbReference>
<evidence type="ECO:0000256" key="9">
    <source>
        <dbReference type="SAM" id="Phobius"/>
    </source>
</evidence>
<comment type="subcellular location">
    <subcellularLocation>
        <location evidence="2">Lipid droplet</location>
    </subcellularLocation>
    <subcellularLocation>
        <location evidence="1">Membrane</location>
        <topology evidence="1">Multi-pass membrane protein</topology>
    </subcellularLocation>
</comment>
<dbReference type="GO" id="GO:0012511">
    <property type="term" value="C:monolayer-surrounded lipid storage body"/>
    <property type="evidence" value="ECO:0007669"/>
    <property type="project" value="InterPro"/>
</dbReference>
<dbReference type="PANTHER" id="PTHR33203:SF24">
    <property type="entry name" value="OLEOSIN"/>
    <property type="match status" value="1"/>
</dbReference>
<name>M4N6X5_9VIRI</name>
<evidence type="ECO:0000256" key="3">
    <source>
        <dbReference type="ARBA" id="ARBA00010858"/>
    </source>
</evidence>
<feature type="compositionally biased region" description="Polar residues" evidence="8">
    <location>
        <begin position="154"/>
        <end position="166"/>
    </location>
</feature>
<organism evidence="10">
    <name type="scientific">Cosmarium turpinii</name>
    <dbReference type="NCBI Taxonomy" id="1302300"/>
    <lineage>
        <taxon>Eukaryota</taxon>
        <taxon>Viridiplantae</taxon>
        <taxon>Streptophyta</taxon>
        <taxon>Zygnematophyceae</taxon>
        <taxon>Zygnematophycidae</taxon>
        <taxon>Desmidiales</taxon>
        <taxon>Desmidiaceae</taxon>
        <taxon>Cosmarium</taxon>
    </lineage>
</organism>
<reference evidence="10" key="2">
    <citation type="submission" date="2013-03" db="EMBL/GenBank/DDBJ databases">
        <authorList>
            <person name="Huang N.-L."/>
            <person name="Huang M.-D."/>
            <person name="Chen T.-L.L."/>
            <person name="Huang A.H."/>
        </authorList>
    </citation>
    <scope>NUCLEOTIDE SEQUENCE</scope>
</reference>
<proteinExistence type="evidence at transcript level"/>
<feature type="region of interest" description="Disordered" evidence="8">
    <location>
        <begin position="154"/>
        <end position="175"/>
    </location>
</feature>
<evidence type="ECO:0000256" key="2">
    <source>
        <dbReference type="ARBA" id="ARBA00004502"/>
    </source>
</evidence>
<keyword evidence="5 9" id="KW-0812">Transmembrane</keyword>
<evidence type="ECO:0000313" key="10">
    <source>
        <dbReference type="EMBL" id="AGG78357.1"/>
    </source>
</evidence>
<dbReference type="InterPro" id="IPR000136">
    <property type="entry name" value="Oleosin"/>
</dbReference>
<dbReference type="AlphaFoldDB" id="M4N6X5"/>